<dbReference type="STRING" id="930129.SAMN05216352_110133"/>
<evidence type="ECO:0000313" key="8">
    <source>
        <dbReference type="Proteomes" id="UP000199017"/>
    </source>
</evidence>
<name>A0A1G8MPP6_9BACI</name>
<accession>A0A1G8MPP6</accession>
<dbReference type="Pfam" id="PF00575">
    <property type="entry name" value="S1"/>
    <property type="match status" value="1"/>
</dbReference>
<dbReference type="CDD" id="cd04453">
    <property type="entry name" value="S1_RNase_E"/>
    <property type="match status" value="1"/>
</dbReference>
<dbReference type="InterPro" id="IPR019307">
    <property type="entry name" value="RNA-bd_AU-1/RNase_E/G"/>
</dbReference>
<dbReference type="GO" id="GO:0016787">
    <property type="term" value="F:hydrolase activity"/>
    <property type="evidence" value="ECO:0007669"/>
    <property type="project" value="UniProtKB-KW"/>
</dbReference>
<keyword evidence="4" id="KW-0460">Magnesium</keyword>
<evidence type="ECO:0000259" key="6">
    <source>
        <dbReference type="PROSITE" id="PS50126"/>
    </source>
</evidence>
<keyword evidence="8" id="KW-1185">Reference proteome</keyword>
<dbReference type="InterPro" id="IPR003029">
    <property type="entry name" value="S1_domain"/>
</dbReference>
<dbReference type="PANTHER" id="PTHR30001">
    <property type="entry name" value="RIBONUCLEASE"/>
    <property type="match status" value="1"/>
</dbReference>
<dbReference type="GO" id="GO:0006364">
    <property type="term" value="P:rRNA processing"/>
    <property type="evidence" value="ECO:0007669"/>
    <property type="project" value="TreeGrafter"/>
</dbReference>
<feature type="domain" description="S1 motif" evidence="6">
    <location>
        <begin position="38"/>
        <end position="119"/>
    </location>
</feature>
<dbReference type="Pfam" id="PF10150">
    <property type="entry name" value="RNase_E_G"/>
    <property type="match status" value="1"/>
</dbReference>
<dbReference type="PANTHER" id="PTHR30001:SF0">
    <property type="entry name" value="RIBONUCLEASE G"/>
    <property type="match status" value="1"/>
</dbReference>
<evidence type="ECO:0000256" key="4">
    <source>
        <dbReference type="ARBA" id="ARBA00022842"/>
    </source>
</evidence>
<keyword evidence="5" id="KW-0694">RNA-binding</keyword>
<dbReference type="RefSeq" id="WP_091586824.1">
    <property type="nucleotide sequence ID" value="NZ_FNDU01000010.1"/>
</dbReference>
<sequence length="494" mass="56955">MFELIFNTATTERRAAVKKNGKVIELFMERSADERIAGSIYKGRVKDVLPGMEAAFVDIGREKNGFLHRNELVGYKQLKEPETEKEKRSISEFITQGQEIIVQVTKEEFGGKGARLTENVSLPGKYTVFMPEGGYIGVSKRMSSEDIREHWRSQVGSMLEDREGIVVRTSCENRSEKIVEQDILCLREDWHTVLRTAETKRAPAVIYQDGGILERLLRDYSFENIDRIVVDHFPDVRYIKRLSRFEEEDVKKVFHYKGKENIFSAEGIEKELDKALKPKVWLKSGGFLMIEKTEALTVIDVNTGRFTGKSDLEETIRKTNTEAAYEIASQLRLRDISGIIVIDFIDMKRRENKQKVVSVLKQALAEDRTKINVGDMSSFGLVEMTRKKVRRSLADSQFSNCEVCMGSGRLLSEEAMAYRVERIIHEHRELEAEAMVLELPVRVFDWLNEQGKALLKMWEERYPFVLYFLTHSDKDGIHIRFTGTAEEAEKRSKP</sequence>
<keyword evidence="2" id="KW-0479">Metal-binding</keyword>
<evidence type="ECO:0000256" key="3">
    <source>
        <dbReference type="ARBA" id="ARBA00022801"/>
    </source>
</evidence>
<dbReference type="Proteomes" id="UP000199017">
    <property type="component" value="Unassembled WGS sequence"/>
</dbReference>
<keyword evidence="3" id="KW-0378">Hydrolase</keyword>
<evidence type="ECO:0000313" key="7">
    <source>
        <dbReference type="EMBL" id="SDI69775.1"/>
    </source>
</evidence>
<dbReference type="GO" id="GO:0003723">
    <property type="term" value="F:RNA binding"/>
    <property type="evidence" value="ECO:0007669"/>
    <property type="project" value="UniProtKB-KW"/>
</dbReference>
<gene>
    <name evidence="7" type="ORF">SAMN05216352_110133</name>
</gene>
<dbReference type="SUPFAM" id="SSF50249">
    <property type="entry name" value="Nucleic acid-binding proteins"/>
    <property type="match status" value="1"/>
</dbReference>
<dbReference type="Gene3D" id="2.40.50.140">
    <property type="entry name" value="Nucleic acid-binding proteins"/>
    <property type="match status" value="1"/>
</dbReference>
<evidence type="ECO:0000256" key="5">
    <source>
        <dbReference type="ARBA" id="ARBA00022884"/>
    </source>
</evidence>
<proteinExistence type="predicted"/>
<dbReference type="InterPro" id="IPR012340">
    <property type="entry name" value="NA-bd_OB-fold"/>
</dbReference>
<dbReference type="EMBL" id="FNDU01000010">
    <property type="protein sequence ID" value="SDI69775.1"/>
    <property type="molecule type" value="Genomic_DNA"/>
</dbReference>
<dbReference type="InterPro" id="IPR004659">
    <property type="entry name" value="RNase_E/G"/>
</dbReference>
<dbReference type="NCBIfam" id="TIGR00757">
    <property type="entry name" value="RNaseEG"/>
    <property type="match status" value="1"/>
</dbReference>
<organism evidence="7 8">
    <name type="scientific">Alteribacillus bidgolensis</name>
    <dbReference type="NCBI Taxonomy" id="930129"/>
    <lineage>
        <taxon>Bacteria</taxon>
        <taxon>Bacillati</taxon>
        <taxon>Bacillota</taxon>
        <taxon>Bacilli</taxon>
        <taxon>Bacillales</taxon>
        <taxon>Bacillaceae</taxon>
        <taxon>Alteribacillus</taxon>
    </lineage>
</organism>
<dbReference type="GO" id="GO:0004540">
    <property type="term" value="F:RNA nuclease activity"/>
    <property type="evidence" value="ECO:0007669"/>
    <property type="project" value="InterPro"/>
</dbReference>
<dbReference type="OrthoDB" id="9804278at2"/>
<dbReference type="AlphaFoldDB" id="A0A1G8MPP6"/>
<dbReference type="Gene3D" id="3.40.1260.20">
    <property type="entry name" value="Ribonuclease E, catalytic domain"/>
    <property type="match status" value="1"/>
</dbReference>
<protein>
    <submittedName>
        <fullName evidence="7">RNAse G</fullName>
    </submittedName>
</protein>
<dbReference type="PROSITE" id="PS50126">
    <property type="entry name" value="S1"/>
    <property type="match status" value="1"/>
</dbReference>
<dbReference type="GO" id="GO:0005737">
    <property type="term" value="C:cytoplasm"/>
    <property type="evidence" value="ECO:0007669"/>
    <property type="project" value="TreeGrafter"/>
</dbReference>
<dbReference type="SMART" id="SM00316">
    <property type="entry name" value="S1"/>
    <property type="match status" value="1"/>
</dbReference>
<comment type="cofactor">
    <cofactor evidence="1">
        <name>Mg(2+)</name>
        <dbReference type="ChEBI" id="CHEBI:18420"/>
    </cofactor>
</comment>
<reference evidence="7 8" key="1">
    <citation type="submission" date="2016-10" db="EMBL/GenBank/DDBJ databases">
        <authorList>
            <person name="de Groot N.N."/>
        </authorList>
    </citation>
    <scope>NUCLEOTIDE SEQUENCE [LARGE SCALE GENOMIC DNA]</scope>
    <source>
        <strain evidence="8">P4B,CCM 7963,CECT 7998,DSM 25260,IBRC-M 10614,KCTC 13821</strain>
    </source>
</reference>
<evidence type="ECO:0000256" key="1">
    <source>
        <dbReference type="ARBA" id="ARBA00001946"/>
    </source>
</evidence>
<evidence type="ECO:0000256" key="2">
    <source>
        <dbReference type="ARBA" id="ARBA00022723"/>
    </source>
</evidence>
<dbReference type="GO" id="GO:0046872">
    <property type="term" value="F:metal ion binding"/>
    <property type="evidence" value="ECO:0007669"/>
    <property type="project" value="UniProtKB-KW"/>
</dbReference>